<dbReference type="PANTHER" id="PTHR43157">
    <property type="entry name" value="PHOSPHATIDYLINOSITOL-GLYCAN BIOSYNTHESIS CLASS F PROTEIN-RELATED"/>
    <property type="match status" value="1"/>
</dbReference>
<reference evidence="3 4" key="1">
    <citation type="submission" date="2018-07" db="EMBL/GenBank/DDBJ databases">
        <title>The complete nuclear genome of the prasinophyte Chloropicon primus (CCMP1205).</title>
        <authorList>
            <person name="Pombert J.-F."/>
            <person name="Otis C."/>
            <person name="Turmel M."/>
            <person name="Lemieux C."/>
        </authorList>
    </citation>
    <scope>NUCLEOTIDE SEQUENCE [LARGE SCALE GENOMIC DNA]</scope>
    <source>
        <strain evidence="3 4">CCMP1205</strain>
    </source>
</reference>
<gene>
    <name evidence="3" type="ORF">A3770_11p62650</name>
</gene>
<dbReference type="PANTHER" id="PTHR43157:SF31">
    <property type="entry name" value="PHOSPHATIDYLINOSITOL-GLYCAN BIOSYNTHESIS CLASS F PROTEIN"/>
    <property type="match status" value="1"/>
</dbReference>
<dbReference type="STRING" id="1764295.A0A5B8MTS6"/>
<dbReference type="SUPFAM" id="SSF51735">
    <property type="entry name" value="NAD(P)-binding Rossmann-fold domains"/>
    <property type="match status" value="1"/>
</dbReference>
<accession>A0A5B8MTS6</accession>
<organism evidence="3 4">
    <name type="scientific">Chloropicon primus</name>
    <dbReference type="NCBI Taxonomy" id="1764295"/>
    <lineage>
        <taxon>Eukaryota</taxon>
        <taxon>Viridiplantae</taxon>
        <taxon>Chlorophyta</taxon>
        <taxon>Chloropicophyceae</taxon>
        <taxon>Chloropicales</taxon>
        <taxon>Chloropicaceae</taxon>
        <taxon>Chloropicon</taxon>
    </lineage>
</organism>
<dbReference type="PRINTS" id="PR00080">
    <property type="entry name" value="SDRFAMILY"/>
</dbReference>
<evidence type="ECO:0000256" key="1">
    <source>
        <dbReference type="ARBA" id="ARBA00023002"/>
    </source>
</evidence>
<keyword evidence="1" id="KW-0560">Oxidoreductase</keyword>
<dbReference type="Pfam" id="PF00106">
    <property type="entry name" value="adh_short"/>
    <property type="match status" value="1"/>
</dbReference>
<name>A0A5B8MTS6_9CHLO</name>
<comment type="similarity">
    <text evidence="2">Belongs to the short-chain dehydrogenases/reductases (SDR) family.</text>
</comment>
<dbReference type="OrthoDB" id="191139at2759"/>
<evidence type="ECO:0000313" key="3">
    <source>
        <dbReference type="EMBL" id="QDZ23747.1"/>
    </source>
</evidence>
<dbReference type="GO" id="GO:0016491">
    <property type="term" value="F:oxidoreductase activity"/>
    <property type="evidence" value="ECO:0007669"/>
    <property type="project" value="UniProtKB-KW"/>
</dbReference>
<dbReference type="EMBL" id="CP031044">
    <property type="protein sequence ID" value="QDZ23747.1"/>
    <property type="molecule type" value="Genomic_DNA"/>
</dbReference>
<dbReference type="InterPro" id="IPR036291">
    <property type="entry name" value="NAD(P)-bd_dom_sf"/>
</dbReference>
<evidence type="ECO:0000256" key="2">
    <source>
        <dbReference type="RuleBase" id="RU000363"/>
    </source>
</evidence>
<keyword evidence="4" id="KW-1185">Reference proteome</keyword>
<protein>
    <submittedName>
        <fullName evidence="3">Short-chain dehydrogenase/reductase</fullName>
    </submittedName>
</protein>
<sequence>MACRSVEAGLEARSEIARGTGESTSERKMVVEQLNLSSLSSVRGFAKVFSYSFGRLDLLVNNAGVMMIPDLRLTDDGYEEHWGVNYLSHYLLTSELFPSLRSTEEARIVNVSSAANSFGSLGNLEDLNYRDDYDPWQAYGNSKLGNLMFTFELDRRLKERGIANVTVNAVHPGLVKTKLGRYMSPLVTGIFKLLPDFFVLTPEKGARTQIDVAVSESLQGVSGKYFADQTMKLKPGQYAEEDVVISPMARDESLLRDLWDYSVRETQATWNGLQT</sequence>
<evidence type="ECO:0000313" key="4">
    <source>
        <dbReference type="Proteomes" id="UP000316726"/>
    </source>
</evidence>
<dbReference type="PRINTS" id="PR00081">
    <property type="entry name" value="GDHRDH"/>
</dbReference>
<dbReference type="InterPro" id="IPR002347">
    <property type="entry name" value="SDR_fam"/>
</dbReference>
<dbReference type="AlphaFoldDB" id="A0A5B8MTS6"/>
<proteinExistence type="inferred from homology"/>
<dbReference type="Proteomes" id="UP000316726">
    <property type="component" value="Chromosome 11"/>
</dbReference>
<dbReference type="Gene3D" id="3.40.50.720">
    <property type="entry name" value="NAD(P)-binding Rossmann-like Domain"/>
    <property type="match status" value="1"/>
</dbReference>